<dbReference type="SUPFAM" id="SSF52540">
    <property type="entry name" value="P-loop containing nucleoside triphosphate hydrolases"/>
    <property type="match status" value="1"/>
</dbReference>
<keyword evidence="3" id="KW-0809">Transit peptide</keyword>
<sequence>MLSRSIPRNAHPLRRLSEGVQQRRLKHEIGAFRRKKDGEADVKRQKATPAFKPMAASQVNVPPEVQVQTSLPAFSALSKGNLSSKQSGSVKEILSSEFSPAGAYGLPRNILVDFRLLSRPCSVVREATVDLVQRLEEKAKEPSSDSRFVLTGASGCGKSYVLLQTVTQLAAQGWIVLYIPRAHKLVDSSTSYVYDPRTQTYLQPVVSHQILRRFQIANAKALKEITLQRDITFDKRKPIAAGTNLSDVIDVGLREQNLSPTILSGILEQLESQDLFPVLLAVDGFQSLYCRSSYRNQHFQRIQSFHLSVPRLLLEYASGKRSFKLGAFVGAPTMNDTQFPLPDELRKTIQVESRPLKAYSKLVPEFLEYSDGLQSVPIPEKLTVTEAAAMFEIWGKDGALHSRANDELFLSKYSEASGNARNFVHGGLLASLV</sequence>
<keyword evidence="10" id="KW-1185">Reference proteome</keyword>
<dbReference type="PANTHER" id="PTHR12810:SF0">
    <property type="entry name" value="SMALL RIBOSOMAL SUBUNIT PROTEIN MS29"/>
    <property type="match status" value="1"/>
</dbReference>
<proteinExistence type="inferred from homology"/>
<evidence type="ECO:0000256" key="7">
    <source>
        <dbReference type="ARBA" id="ARBA00035140"/>
    </source>
</evidence>
<dbReference type="InterPro" id="IPR027417">
    <property type="entry name" value="P-loop_NTPase"/>
</dbReference>
<organism evidence="9 10">
    <name type="scientific">Schizopora paradoxa</name>
    <dbReference type="NCBI Taxonomy" id="27342"/>
    <lineage>
        <taxon>Eukaryota</taxon>
        <taxon>Fungi</taxon>
        <taxon>Dikarya</taxon>
        <taxon>Basidiomycota</taxon>
        <taxon>Agaricomycotina</taxon>
        <taxon>Agaricomycetes</taxon>
        <taxon>Hymenochaetales</taxon>
        <taxon>Schizoporaceae</taxon>
        <taxon>Schizopora</taxon>
    </lineage>
</organism>
<evidence type="ECO:0000256" key="6">
    <source>
        <dbReference type="ARBA" id="ARBA00023274"/>
    </source>
</evidence>
<reference evidence="9 10" key="1">
    <citation type="submission" date="2015-04" db="EMBL/GenBank/DDBJ databases">
        <title>Complete genome sequence of Schizopora paradoxa KUC8140, a cosmopolitan wood degrader in East Asia.</title>
        <authorList>
            <consortium name="DOE Joint Genome Institute"/>
            <person name="Min B."/>
            <person name="Park H."/>
            <person name="Jang Y."/>
            <person name="Kim J.-J."/>
            <person name="Kim K.H."/>
            <person name="Pangilinan J."/>
            <person name="Lipzen A."/>
            <person name="Riley R."/>
            <person name="Grigoriev I.V."/>
            <person name="Spatafora J.W."/>
            <person name="Choi I.-G."/>
        </authorList>
    </citation>
    <scope>NUCLEOTIDE SEQUENCE [LARGE SCALE GENOMIC DNA]</scope>
    <source>
        <strain evidence="9 10">KUC8140</strain>
    </source>
</reference>
<accession>A0A0H2RI32</accession>
<name>A0A0H2RI32_9AGAM</name>
<protein>
    <recommendedName>
        <fullName evidence="7">Small ribosomal subunit protein mS29</fullName>
    </recommendedName>
</protein>
<dbReference type="Proteomes" id="UP000053477">
    <property type="component" value="Unassembled WGS sequence"/>
</dbReference>
<dbReference type="GO" id="GO:0003735">
    <property type="term" value="F:structural constituent of ribosome"/>
    <property type="evidence" value="ECO:0007669"/>
    <property type="project" value="TreeGrafter"/>
</dbReference>
<dbReference type="Pfam" id="PF10236">
    <property type="entry name" value="DAP3"/>
    <property type="match status" value="1"/>
</dbReference>
<gene>
    <name evidence="9" type="ORF">SCHPADRAFT_876656</name>
</gene>
<keyword evidence="6" id="KW-0687">Ribonucleoprotein</keyword>
<dbReference type="InParanoid" id="A0A0H2RI32"/>
<evidence type="ECO:0000313" key="9">
    <source>
        <dbReference type="EMBL" id="KLO11620.1"/>
    </source>
</evidence>
<comment type="subcellular location">
    <subcellularLocation>
        <location evidence="1">Mitochondrion</location>
    </subcellularLocation>
</comment>
<evidence type="ECO:0000256" key="5">
    <source>
        <dbReference type="ARBA" id="ARBA00023128"/>
    </source>
</evidence>
<keyword evidence="5" id="KW-0496">Mitochondrion</keyword>
<evidence type="ECO:0000313" key="10">
    <source>
        <dbReference type="Proteomes" id="UP000053477"/>
    </source>
</evidence>
<dbReference type="EMBL" id="KQ085996">
    <property type="protein sequence ID" value="KLO11620.1"/>
    <property type="molecule type" value="Genomic_DNA"/>
</dbReference>
<comment type="similarity">
    <text evidence="2">Belongs to the mitochondrion-specific ribosomal protein mS29 family.</text>
</comment>
<dbReference type="OrthoDB" id="274828at2759"/>
<evidence type="ECO:0000256" key="2">
    <source>
        <dbReference type="ARBA" id="ARBA00009863"/>
    </source>
</evidence>
<dbReference type="FunCoup" id="A0A0H2RI32">
    <property type="interactions" value="30"/>
</dbReference>
<evidence type="ECO:0000256" key="4">
    <source>
        <dbReference type="ARBA" id="ARBA00022980"/>
    </source>
</evidence>
<evidence type="ECO:0000256" key="1">
    <source>
        <dbReference type="ARBA" id="ARBA00004173"/>
    </source>
</evidence>
<evidence type="ECO:0000256" key="8">
    <source>
        <dbReference type="SAM" id="MobiDB-lite"/>
    </source>
</evidence>
<dbReference type="PANTHER" id="PTHR12810">
    <property type="entry name" value="MITOCHONDRIAL 28S RIBOSOMAL PROTEIN S29"/>
    <property type="match status" value="1"/>
</dbReference>
<dbReference type="AlphaFoldDB" id="A0A0H2RI32"/>
<dbReference type="STRING" id="27342.A0A0H2RI32"/>
<feature type="region of interest" description="Disordered" evidence="8">
    <location>
        <begin position="1"/>
        <end position="20"/>
    </location>
</feature>
<dbReference type="GO" id="GO:0005763">
    <property type="term" value="C:mitochondrial small ribosomal subunit"/>
    <property type="evidence" value="ECO:0007669"/>
    <property type="project" value="TreeGrafter"/>
</dbReference>
<keyword evidence="4" id="KW-0689">Ribosomal protein</keyword>
<evidence type="ECO:0000256" key="3">
    <source>
        <dbReference type="ARBA" id="ARBA00022946"/>
    </source>
</evidence>
<dbReference type="InterPro" id="IPR019368">
    <property type="entry name" value="Ribosomal_mS29"/>
</dbReference>